<feature type="modified residue" description="Phosphohistidine" evidence="14">
    <location>
        <position position="667"/>
    </location>
</feature>
<dbReference type="SMART" id="SM00388">
    <property type="entry name" value="HisKA"/>
    <property type="match status" value="1"/>
</dbReference>
<evidence type="ECO:0000256" key="3">
    <source>
        <dbReference type="ARBA" id="ARBA00012438"/>
    </source>
</evidence>
<dbReference type="EC" id="2.7.13.3" evidence="3"/>
<dbReference type="CDD" id="cd00082">
    <property type="entry name" value="HisKA"/>
    <property type="match status" value="1"/>
</dbReference>
<dbReference type="Proteomes" id="UP000664417">
    <property type="component" value="Unassembled WGS sequence"/>
</dbReference>
<dbReference type="CDD" id="cd16922">
    <property type="entry name" value="HATPase_EvgS-ArcB-TorS-like"/>
    <property type="match status" value="1"/>
</dbReference>
<evidence type="ECO:0000259" key="16">
    <source>
        <dbReference type="PROSITE" id="PS50109"/>
    </source>
</evidence>
<dbReference type="SMART" id="SM00448">
    <property type="entry name" value="REC"/>
    <property type="match status" value="1"/>
</dbReference>
<dbReference type="Gene3D" id="3.30.565.10">
    <property type="entry name" value="Histidine kinase-like ATPase, C-terminal domain"/>
    <property type="match status" value="1"/>
</dbReference>
<dbReference type="InterPro" id="IPR001789">
    <property type="entry name" value="Sig_transdc_resp-reg_receiver"/>
</dbReference>
<dbReference type="PROSITE" id="PS50110">
    <property type="entry name" value="RESPONSE_REGULATORY"/>
    <property type="match status" value="1"/>
</dbReference>
<evidence type="ECO:0000259" key="17">
    <source>
        <dbReference type="PROSITE" id="PS50110"/>
    </source>
</evidence>
<gene>
    <name evidence="19" type="ORF">J3U88_12685</name>
</gene>
<dbReference type="Gene3D" id="1.20.120.160">
    <property type="entry name" value="HPT domain"/>
    <property type="match status" value="1"/>
</dbReference>
<dbReference type="RefSeq" id="WP_207859142.1">
    <property type="nucleotide sequence ID" value="NZ_JAFREP010000010.1"/>
</dbReference>
<dbReference type="Gene3D" id="3.30.450.40">
    <property type="match status" value="1"/>
</dbReference>
<keyword evidence="11" id="KW-1133">Transmembrane helix</keyword>
<evidence type="ECO:0000256" key="15">
    <source>
        <dbReference type="PROSITE-ProRule" id="PRU00169"/>
    </source>
</evidence>
<dbReference type="SUPFAM" id="SSF47384">
    <property type="entry name" value="Homodimeric domain of signal transducing histidine kinase"/>
    <property type="match status" value="1"/>
</dbReference>
<dbReference type="InterPro" id="IPR008207">
    <property type="entry name" value="Sig_transdc_His_kin_Hpt_dom"/>
</dbReference>
<evidence type="ECO:0000256" key="12">
    <source>
        <dbReference type="ARBA" id="ARBA00023012"/>
    </source>
</evidence>
<keyword evidence="10" id="KW-0067">ATP-binding</keyword>
<dbReference type="InterPro" id="IPR003594">
    <property type="entry name" value="HATPase_dom"/>
</dbReference>
<evidence type="ECO:0000256" key="4">
    <source>
        <dbReference type="ARBA" id="ARBA00022475"/>
    </source>
</evidence>
<comment type="subcellular location">
    <subcellularLocation>
        <location evidence="2">Cell inner membrane</location>
        <topology evidence="2">Multi-pass membrane protein</topology>
    </subcellularLocation>
</comment>
<dbReference type="SUPFAM" id="SSF52172">
    <property type="entry name" value="CheY-like"/>
    <property type="match status" value="1"/>
</dbReference>
<dbReference type="Gene3D" id="1.10.287.130">
    <property type="match status" value="1"/>
</dbReference>
<evidence type="ECO:0000256" key="13">
    <source>
        <dbReference type="ARBA" id="ARBA00023136"/>
    </source>
</evidence>
<dbReference type="PROSITE" id="PS50109">
    <property type="entry name" value="HIS_KIN"/>
    <property type="match status" value="1"/>
</dbReference>
<dbReference type="Pfam" id="PF00072">
    <property type="entry name" value="Response_reg"/>
    <property type="match status" value="1"/>
</dbReference>
<keyword evidence="6 15" id="KW-0597">Phosphoprotein</keyword>
<evidence type="ECO:0000256" key="8">
    <source>
        <dbReference type="ARBA" id="ARBA00022692"/>
    </source>
</evidence>
<comment type="caution">
    <text evidence="19">The sequence shown here is derived from an EMBL/GenBank/DDBJ whole genome shotgun (WGS) entry which is preliminary data.</text>
</comment>
<feature type="domain" description="HPt" evidence="18">
    <location>
        <begin position="628"/>
        <end position="715"/>
    </location>
</feature>
<dbReference type="PANTHER" id="PTHR43047">
    <property type="entry name" value="TWO-COMPONENT HISTIDINE PROTEIN KINASE"/>
    <property type="match status" value="1"/>
</dbReference>
<dbReference type="Pfam" id="PF01627">
    <property type="entry name" value="Hpt"/>
    <property type="match status" value="1"/>
</dbReference>
<evidence type="ECO:0000256" key="6">
    <source>
        <dbReference type="ARBA" id="ARBA00022553"/>
    </source>
</evidence>
<evidence type="ECO:0000256" key="7">
    <source>
        <dbReference type="ARBA" id="ARBA00022679"/>
    </source>
</evidence>
<dbReference type="PANTHER" id="PTHR43047:SF64">
    <property type="entry name" value="HISTIDINE KINASE CONTAINING CHEY-HOMOLOGOUS RECEIVER DOMAIN AND PAS DOMAIN-RELATED"/>
    <property type="match status" value="1"/>
</dbReference>
<evidence type="ECO:0000256" key="14">
    <source>
        <dbReference type="PROSITE-ProRule" id="PRU00110"/>
    </source>
</evidence>
<protein>
    <recommendedName>
        <fullName evidence="3">histidine kinase</fullName>
        <ecNumber evidence="3">2.7.13.3</ecNumber>
    </recommendedName>
</protein>
<dbReference type="GO" id="GO:0005886">
    <property type="term" value="C:plasma membrane"/>
    <property type="evidence" value="ECO:0007669"/>
    <property type="project" value="UniProtKB-SubCell"/>
</dbReference>
<feature type="modified residue" description="4-aspartylphosphate" evidence="15">
    <location>
        <position position="533"/>
    </location>
</feature>
<keyword evidence="12" id="KW-0902">Two-component regulatory system</keyword>
<evidence type="ECO:0000259" key="18">
    <source>
        <dbReference type="PROSITE" id="PS50894"/>
    </source>
</evidence>
<keyword evidence="9" id="KW-0418">Kinase</keyword>
<evidence type="ECO:0000256" key="5">
    <source>
        <dbReference type="ARBA" id="ARBA00022519"/>
    </source>
</evidence>
<keyword evidence="4" id="KW-1003">Cell membrane</keyword>
<evidence type="ECO:0000256" key="1">
    <source>
        <dbReference type="ARBA" id="ARBA00000085"/>
    </source>
</evidence>
<dbReference type="PRINTS" id="PR00344">
    <property type="entry name" value="BCTRLSENSOR"/>
</dbReference>
<proteinExistence type="predicted"/>
<name>A0A8J7Q6W2_9BACT</name>
<dbReference type="InterPro" id="IPR036641">
    <property type="entry name" value="HPT_dom_sf"/>
</dbReference>
<keyword evidence="20" id="KW-1185">Reference proteome</keyword>
<feature type="domain" description="Response regulatory" evidence="17">
    <location>
        <begin position="482"/>
        <end position="598"/>
    </location>
</feature>
<dbReference type="Pfam" id="PF02518">
    <property type="entry name" value="HATPase_c"/>
    <property type="match status" value="1"/>
</dbReference>
<dbReference type="InterPro" id="IPR011006">
    <property type="entry name" value="CheY-like_superfamily"/>
</dbReference>
<dbReference type="CDD" id="cd17546">
    <property type="entry name" value="REC_hyHK_CKI1_RcsC-like"/>
    <property type="match status" value="1"/>
</dbReference>
<keyword evidence="13" id="KW-0472">Membrane</keyword>
<keyword evidence="5" id="KW-0997">Cell inner membrane</keyword>
<dbReference type="InterPro" id="IPR036097">
    <property type="entry name" value="HisK_dim/P_sf"/>
</dbReference>
<evidence type="ECO:0000256" key="2">
    <source>
        <dbReference type="ARBA" id="ARBA00004429"/>
    </source>
</evidence>
<sequence>MTEQSPNTCPADLARAQIELGSLKQELAGRRADQQRLLRLSNMHELLGQIATFFSGREEPEIGIREKLKCVGDFLNAETGFVLPLKRNSDWVRRAVWWHQDEDPNSDRRNQQRHFQTAITNFLKRERVEASQDILQTNPVIAADLRAHGLEPLLLFPISIFGEIHGILGFEHRQGLSPWCNTDSSLVRQLGEQYARALERVARDQERQVAARRLMEAAALAERANRSKSDFLARMSHEIRSPMSAIVGYTQMLTRGNLDEQEVEDIGANISRNAQHLLSLINDILDLSKIEAGHIQLKQSTHNIRALVGEVIDLMRVQANEKLLDLFCIIEEDVPESMHTDELRLRQILINLIGNAVKYTDRGHVTVSIRRDLSHPDQLTISVADTGIGIVHSDLPRIFSPFSQADGRGYREGTGLGLSIVKQLLGLMEGDIAVRSRPGRGSVFSIRLPLCVGNLAACKEQPKSAPTHTPGPVPARALAGKRVLLVDDGEDNRRILTYFLKEAGAEVCCAENGRRAVKQVRTAATPFDLILMDMLMPGMDGYAATRTLRTQGISTPIVALTAQAMVDDRAKCLDAGCDDYLAKPVAPERLVKTVHDYCVAKVQRLQETAVAEPEMSENLKIDPSPLWEHPKLKYIIADYVNAMAGAANQLDTAIREKDRGRLLDLSHRYHGNGASFGYPVVSEDAKTLENHLKTHAPLPSVLQAAHRLVDDLRFIHANHGRDLREGQPIAN</sequence>
<dbReference type="Gene3D" id="3.40.50.2300">
    <property type="match status" value="1"/>
</dbReference>
<evidence type="ECO:0000313" key="20">
    <source>
        <dbReference type="Proteomes" id="UP000664417"/>
    </source>
</evidence>
<dbReference type="AlphaFoldDB" id="A0A8J7Q6W2"/>
<evidence type="ECO:0000256" key="10">
    <source>
        <dbReference type="ARBA" id="ARBA00022840"/>
    </source>
</evidence>
<dbReference type="SMART" id="SM00387">
    <property type="entry name" value="HATPase_c"/>
    <property type="match status" value="1"/>
</dbReference>
<dbReference type="SUPFAM" id="SSF47226">
    <property type="entry name" value="Histidine-containing phosphotransfer domain, HPT domain"/>
    <property type="match status" value="1"/>
</dbReference>
<dbReference type="InterPro" id="IPR036890">
    <property type="entry name" value="HATPase_C_sf"/>
</dbReference>
<reference evidence="19" key="1">
    <citation type="submission" date="2021-03" db="EMBL/GenBank/DDBJ databases">
        <authorList>
            <person name="Wang G."/>
        </authorList>
    </citation>
    <scope>NUCLEOTIDE SEQUENCE</scope>
    <source>
        <strain evidence="19">KCTC 12899</strain>
    </source>
</reference>
<feature type="domain" description="Histidine kinase" evidence="16">
    <location>
        <begin position="234"/>
        <end position="452"/>
    </location>
</feature>
<comment type="catalytic activity">
    <reaction evidence="1">
        <text>ATP + protein L-histidine = ADP + protein N-phospho-L-histidine.</text>
        <dbReference type="EC" id="2.7.13.3"/>
    </reaction>
</comment>
<dbReference type="EMBL" id="JAFREP010000010">
    <property type="protein sequence ID" value="MBO1319321.1"/>
    <property type="molecule type" value="Genomic_DNA"/>
</dbReference>
<evidence type="ECO:0000256" key="9">
    <source>
        <dbReference type="ARBA" id="ARBA00022777"/>
    </source>
</evidence>
<keyword evidence="8" id="KW-0812">Transmembrane</keyword>
<dbReference type="SUPFAM" id="SSF55874">
    <property type="entry name" value="ATPase domain of HSP90 chaperone/DNA topoisomerase II/histidine kinase"/>
    <property type="match status" value="1"/>
</dbReference>
<evidence type="ECO:0000256" key="11">
    <source>
        <dbReference type="ARBA" id="ARBA00022989"/>
    </source>
</evidence>
<dbReference type="FunFam" id="3.30.565.10:FF:000010">
    <property type="entry name" value="Sensor histidine kinase RcsC"/>
    <property type="match status" value="1"/>
</dbReference>
<dbReference type="InterPro" id="IPR004358">
    <property type="entry name" value="Sig_transdc_His_kin-like_C"/>
</dbReference>
<dbReference type="SUPFAM" id="SSF55781">
    <property type="entry name" value="GAF domain-like"/>
    <property type="match status" value="1"/>
</dbReference>
<dbReference type="PROSITE" id="PS50894">
    <property type="entry name" value="HPT"/>
    <property type="match status" value="1"/>
</dbReference>
<keyword evidence="10" id="KW-0547">Nucleotide-binding</keyword>
<dbReference type="InterPro" id="IPR029016">
    <property type="entry name" value="GAF-like_dom_sf"/>
</dbReference>
<keyword evidence="7" id="KW-0808">Transferase</keyword>
<dbReference type="GO" id="GO:0000155">
    <property type="term" value="F:phosphorelay sensor kinase activity"/>
    <property type="evidence" value="ECO:0007669"/>
    <property type="project" value="InterPro"/>
</dbReference>
<evidence type="ECO:0000313" key="19">
    <source>
        <dbReference type="EMBL" id="MBO1319321.1"/>
    </source>
</evidence>
<accession>A0A8J7Q6W2</accession>
<organism evidence="19 20">
    <name type="scientific">Acanthopleuribacter pedis</name>
    <dbReference type="NCBI Taxonomy" id="442870"/>
    <lineage>
        <taxon>Bacteria</taxon>
        <taxon>Pseudomonadati</taxon>
        <taxon>Acidobacteriota</taxon>
        <taxon>Holophagae</taxon>
        <taxon>Acanthopleuribacterales</taxon>
        <taxon>Acanthopleuribacteraceae</taxon>
        <taxon>Acanthopleuribacter</taxon>
    </lineage>
</organism>
<dbReference type="InterPro" id="IPR005467">
    <property type="entry name" value="His_kinase_dom"/>
</dbReference>
<dbReference type="FunFam" id="1.10.287.130:FF:000001">
    <property type="entry name" value="Two-component sensor histidine kinase"/>
    <property type="match status" value="1"/>
</dbReference>
<dbReference type="InterPro" id="IPR003661">
    <property type="entry name" value="HisK_dim/P_dom"/>
</dbReference>
<dbReference type="Pfam" id="PF00512">
    <property type="entry name" value="HisKA"/>
    <property type="match status" value="1"/>
</dbReference>